<keyword evidence="2" id="KW-1185">Reference proteome</keyword>
<protein>
    <recommendedName>
        <fullName evidence="3">DUF932 domain-containing protein</fullName>
    </recommendedName>
</protein>
<evidence type="ECO:0000313" key="1">
    <source>
        <dbReference type="EMBL" id="MBB6037754.1"/>
    </source>
</evidence>
<dbReference type="Proteomes" id="UP000548476">
    <property type="component" value="Unassembled WGS sequence"/>
</dbReference>
<gene>
    <name evidence="1" type="ORF">HNR73_005632</name>
</gene>
<reference evidence="1 2" key="1">
    <citation type="submission" date="2020-08" db="EMBL/GenBank/DDBJ databases">
        <title>Genomic Encyclopedia of Type Strains, Phase IV (KMG-IV): sequencing the most valuable type-strain genomes for metagenomic binning, comparative biology and taxonomic classification.</title>
        <authorList>
            <person name="Goeker M."/>
        </authorList>
    </citation>
    <scope>NUCLEOTIDE SEQUENCE [LARGE SCALE GENOMIC DNA]</scope>
    <source>
        <strain evidence="1 2">YIM 65646</strain>
    </source>
</reference>
<dbReference type="AlphaFoldDB" id="A0A841FPJ9"/>
<dbReference type="EMBL" id="JACHGT010000013">
    <property type="protein sequence ID" value="MBB6037754.1"/>
    <property type="molecule type" value="Genomic_DNA"/>
</dbReference>
<sequence length="348" mass="37157">MIITPGTARSVGGRLVIDGAEPVLSETGVSTTAGTYRLNPIALEGIAAKLQIPLPYLRRLRAENIDLFDTNINSWLMRAENPYMVRCLRGEDGEGMARAFLSDRYARIDNLDVLMAVLEGIRNAGIAVSIDGCDLSDRRMYLRIMAPEVEALAPTLLARYRSPFDNRSGADRPVVWGGFAVSNSETGGGAFTIKPRLMVLACRNGVVMDAAAVRRAHLGSAVDADGVIPMSEDTTTKTLALITAKTRDAVAAFLDAGFVQSMIDELEETAVTPVSDPNACVKMLGQKLRFTEDQQTQILRHFIAGADPTAGGILHAVTSAAQTLTDADAAHNFEGVAVKAMHLAAAGN</sequence>
<accession>A0A841FPJ9</accession>
<comment type="caution">
    <text evidence="1">The sequence shown here is derived from an EMBL/GenBank/DDBJ whole genome shotgun (WGS) entry which is preliminary data.</text>
</comment>
<proteinExistence type="predicted"/>
<name>A0A841FPJ9_9ACTN</name>
<organism evidence="1 2">
    <name type="scientific">Phytomonospora endophytica</name>
    <dbReference type="NCBI Taxonomy" id="714109"/>
    <lineage>
        <taxon>Bacteria</taxon>
        <taxon>Bacillati</taxon>
        <taxon>Actinomycetota</taxon>
        <taxon>Actinomycetes</taxon>
        <taxon>Micromonosporales</taxon>
        <taxon>Micromonosporaceae</taxon>
        <taxon>Phytomonospora</taxon>
    </lineage>
</organism>
<evidence type="ECO:0008006" key="3">
    <source>
        <dbReference type="Google" id="ProtNLM"/>
    </source>
</evidence>
<dbReference type="RefSeq" id="WP_239122183.1">
    <property type="nucleotide sequence ID" value="NZ_BONT01000054.1"/>
</dbReference>
<evidence type="ECO:0000313" key="2">
    <source>
        <dbReference type="Proteomes" id="UP000548476"/>
    </source>
</evidence>